<dbReference type="AlphaFoldDB" id="A0A6B2LFS8"/>
<dbReference type="GO" id="GO:0046404">
    <property type="term" value="F:ATP-dependent polydeoxyribonucleotide 5'-hydroxyl-kinase activity"/>
    <property type="evidence" value="ECO:0007669"/>
    <property type="project" value="TreeGrafter"/>
</dbReference>
<dbReference type="NCBIfam" id="TIGR01662">
    <property type="entry name" value="HAD-SF-IIIA"/>
    <property type="match status" value="1"/>
</dbReference>
<dbReference type="EMBL" id="GIBP01006866">
    <property type="protein sequence ID" value="NDV35835.1"/>
    <property type="molecule type" value="Transcribed_RNA"/>
</dbReference>
<dbReference type="InterPro" id="IPR036412">
    <property type="entry name" value="HAD-like_sf"/>
</dbReference>
<dbReference type="PANTHER" id="PTHR12083">
    <property type="entry name" value="BIFUNCTIONAL POLYNUCLEOTIDE PHOSPHATASE/KINASE"/>
    <property type="match status" value="1"/>
</dbReference>
<evidence type="ECO:0000313" key="2">
    <source>
        <dbReference type="EMBL" id="NDV35835.1"/>
    </source>
</evidence>
<evidence type="ECO:0000256" key="1">
    <source>
        <dbReference type="SAM" id="MobiDB-lite"/>
    </source>
</evidence>
<evidence type="ECO:0008006" key="3">
    <source>
        <dbReference type="Google" id="ProtNLM"/>
    </source>
</evidence>
<sequence length="234" mass="25875">MMYYQSPNVQHGSKIACFGWNKCLVTTSLYQRTVEAWKLRYINVPDKLKELHENGYKLVIFCNDSYIGQAKTEDTRSRAISHQTARMGNFLELVGLPFQIFVATTRTSRKGAPPIVDPFRKPAPGMWHFLLEQCNGGIAPDMATCFYVGGAAGRTKEAAKRADHSDYDVKFAESAGLIYYTDDQYFGIEKKQPGPSNPHKKKKDAAAEAAGEPAGESAGEAVEGETPAAKEIEQ</sequence>
<proteinExistence type="predicted"/>
<organism evidence="2">
    <name type="scientific">Arcella intermedia</name>
    <dbReference type="NCBI Taxonomy" id="1963864"/>
    <lineage>
        <taxon>Eukaryota</taxon>
        <taxon>Amoebozoa</taxon>
        <taxon>Tubulinea</taxon>
        <taxon>Elardia</taxon>
        <taxon>Arcellinida</taxon>
        <taxon>Sphaerothecina</taxon>
        <taxon>Arcellidae</taxon>
        <taxon>Arcella</taxon>
    </lineage>
</organism>
<feature type="region of interest" description="Disordered" evidence="1">
    <location>
        <begin position="189"/>
        <end position="234"/>
    </location>
</feature>
<dbReference type="Gene3D" id="3.40.50.1000">
    <property type="entry name" value="HAD superfamily/HAD-like"/>
    <property type="match status" value="1"/>
</dbReference>
<feature type="compositionally biased region" description="Low complexity" evidence="1">
    <location>
        <begin position="207"/>
        <end position="225"/>
    </location>
</feature>
<protein>
    <recommendedName>
        <fullName evidence="3">DNA 3'-phosphatase</fullName>
    </recommendedName>
</protein>
<dbReference type="GO" id="GO:0046403">
    <property type="term" value="F:polynucleotide 3'-phosphatase activity"/>
    <property type="evidence" value="ECO:0007669"/>
    <property type="project" value="TreeGrafter"/>
</dbReference>
<dbReference type="InterPro" id="IPR013954">
    <property type="entry name" value="PNK3P"/>
</dbReference>
<dbReference type="GO" id="GO:0003690">
    <property type="term" value="F:double-stranded DNA binding"/>
    <property type="evidence" value="ECO:0007669"/>
    <property type="project" value="TreeGrafter"/>
</dbReference>
<dbReference type="Pfam" id="PF08645">
    <property type="entry name" value="PNK3P"/>
    <property type="match status" value="1"/>
</dbReference>
<dbReference type="SUPFAM" id="SSF56784">
    <property type="entry name" value="HAD-like"/>
    <property type="match status" value="1"/>
</dbReference>
<dbReference type="InterPro" id="IPR006549">
    <property type="entry name" value="HAD-SF_hydro_IIIA"/>
</dbReference>
<dbReference type="GO" id="GO:0006281">
    <property type="term" value="P:DNA repair"/>
    <property type="evidence" value="ECO:0007669"/>
    <property type="project" value="TreeGrafter"/>
</dbReference>
<name>A0A6B2LFS8_9EUKA</name>
<reference evidence="2" key="1">
    <citation type="journal article" date="2020" name="J. Eukaryot. Microbiol.">
        <title>De novo Sequencing, Assembly and Annotation of the Transcriptome for the Free-Living Testate Amoeba Arcella intermedia.</title>
        <authorList>
            <person name="Ribeiro G.M."/>
            <person name="Porfirio-Sousa A.L."/>
            <person name="Maurer-Alcala X.X."/>
            <person name="Katz L.A."/>
            <person name="Lahr D.J.G."/>
        </authorList>
    </citation>
    <scope>NUCLEOTIDE SEQUENCE</scope>
</reference>
<dbReference type="NCBIfam" id="TIGR01664">
    <property type="entry name" value="DNA-3'-Pase"/>
    <property type="match status" value="1"/>
</dbReference>
<dbReference type="InterPro" id="IPR006551">
    <property type="entry name" value="Polynucleotide_phosphatase"/>
</dbReference>
<dbReference type="InterPro" id="IPR023214">
    <property type="entry name" value="HAD_sf"/>
</dbReference>
<accession>A0A6B2LFS8</accession>
<dbReference type="PANTHER" id="PTHR12083:SF9">
    <property type="entry name" value="BIFUNCTIONAL POLYNUCLEOTIDE PHOSPHATASE_KINASE"/>
    <property type="match status" value="1"/>
</dbReference>